<evidence type="ECO:0000256" key="1">
    <source>
        <dbReference type="SAM" id="Coils"/>
    </source>
</evidence>
<evidence type="ECO:0000313" key="5">
    <source>
        <dbReference type="Proteomes" id="UP000289506"/>
    </source>
</evidence>
<proteinExistence type="predicted"/>
<keyword evidence="2" id="KW-0812">Transmembrane</keyword>
<dbReference type="EMBL" id="LR214986">
    <property type="protein sequence ID" value="VEU64672.1"/>
    <property type="molecule type" value="Genomic_DNA"/>
</dbReference>
<keyword evidence="1" id="KW-0175">Coiled coil</keyword>
<feature type="transmembrane region" description="Helical" evidence="2">
    <location>
        <begin position="829"/>
        <end position="850"/>
    </location>
</feature>
<reference evidence="4 5" key="1">
    <citation type="submission" date="2019-01" db="EMBL/GenBank/DDBJ databases">
        <authorList>
            <consortium name="Pathogen Informatics"/>
        </authorList>
    </citation>
    <scope>NUCLEOTIDE SEQUENCE [LARGE SCALE GENOMIC DNA]</scope>
    <source>
        <strain evidence="4 5">NCTC10142</strain>
        <plasmid evidence="5">13</plasmid>
    </source>
</reference>
<dbReference type="Proteomes" id="UP000289506">
    <property type="component" value="Plasmid 13"/>
</dbReference>
<name>A0A449AIA6_9BACT</name>
<evidence type="ECO:0000313" key="4">
    <source>
        <dbReference type="EMBL" id="VEU64672.1"/>
    </source>
</evidence>
<feature type="signal peptide" evidence="3">
    <location>
        <begin position="1"/>
        <end position="20"/>
    </location>
</feature>
<sequence>MKFRLSLLLNASIIVCTPLAVSVQGKSGTKSSKTIQELSTHKSDVYNTMVPPVPTYDDYDDVDSYEVYWYTEAFKTHYDMTFAYRILKKLINFEGQKLDKLPYKEKLKEFNVFKETEFDDLGSTYTFSVHNLLYWTTFIKLWEDVKFNYGDYLVKQFKKMNVDSTSKVTDDLRTLATFKDFDTKNSDIFALRTFVSHFEAIKLFVMHKDNTKIKDLLIKIFKVESGINTGSIEYNNTLKDTLPIFRQLKEEAKESLIEQLEREVEEENKYDKLKYDALLSARRAFGSLEFNKIIRLVKQVINSSTQQLLEELKNTADSIYLSEKQKVIGIYEELKDKDKFKDRVDNARNVGILRDIYSDITTQKIKEFQEKMASLVEKTSGSNDYNDFKNRFDAIRNKNAESEKQKRTDKEVFEKKWKDFGANQIMNKVDIKVEKEKQRAKLEVQIQEQEVILEQLKALKQEVENEFLDEKQKALNAINKILEKNFKDEELKKVDKAKNITELKSLAQNATRIRNNEDLLNARADAKKAVERTKGSKNYNEYEKRRITFDGETTKLLALINDANGEYEAKSNEVKANLDSLDDKKDFKDKFKNVKNIADLEELNKKILPEKKIQDLARAQKRAKIAVESTNGSKQYEAFLKRLNNNNEKTDELNKLASEAENVYNEEKQKVVDVFDKLLDKKQYKDKIDKAINITSLKALFIEISTEKARQDTADAIKKIEGSKKHQEQMKNFEKNRENIEELKKITEKAKEEFNNALKEVQIELNKLSDTNFKKNEFKEKIQNANSIATLKQIKLQIEDEISEQQKKQSKPKTTDKKENENKTNVATIVTPLVLIPSIAAAGFGIWYAIKHRKKSIKN</sequence>
<protein>
    <submittedName>
        <fullName evidence="4">Uncharacterized protein</fullName>
    </submittedName>
</protein>
<accession>A0A449AIA6</accession>
<organism evidence="4 5">
    <name type="scientific">Mycoplasmopsis cynos</name>
    <dbReference type="NCBI Taxonomy" id="171284"/>
    <lineage>
        <taxon>Bacteria</taxon>
        <taxon>Bacillati</taxon>
        <taxon>Mycoplasmatota</taxon>
        <taxon>Mycoplasmoidales</taxon>
        <taxon>Metamycoplasmataceae</taxon>
        <taxon>Mycoplasmopsis</taxon>
    </lineage>
</organism>
<keyword evidence="4" id="KW-0614">Plasmid</keyword>
<keyword evidence="2" id="KW-1133">Transmembrane helix</keyword>
<evidence type="ECO:0000256" key="3">
    <source>
        <dbReference type="SAM" id="SignalP"/>
    </source>
</evidence>
<dbReference type="AlphaFoldDB" id="A0A449AIA6"/>
<geneLocation type="plasmid" evidence="4 5">
    <name>13</name>
</geneLocation>
<keyword evidence="2" id="KW-0472">Membrane</keyword>
<feature type="coiled-coil region" evidence="1">
    <location>
        <begin position="640"/>
        <end position="670"/>
    </location>
</feature>
<evidence type="ECO:0000256" key="2">
    <source>
        <dbReference type="SAM" id="Phobius"/>
    </source>
</evidence>
<feature type="chain" id="PRO_5019490508" evidence="3">
    <location>
        <begin position="21"/>
        <end position="859"/>
    </location>
</feature>
<feature type="coiled-coil region" evidence="1">
    <location>
        <begin position="432"/>
        <end position="473"/>
    </location>
</feature>
<dbReference type="RefSeq" id="WP_129720570.1">
    <property type="nucleotide sequence ID" value="NZ_LR214986.1"/>
</dbReference>
<feature type="coiled-coil region" evidence="1">
    <location>
        <begin position="723"/>
        <end position="808"/>
    </location>
</feature>
<keyword evidence="3" id="KW-0732">Signal</keyword>
<gene>
    <name evidence="4" type="ORF">NCTC10142_00428</name>
</gene>